<keyword evidence="3 5" id="KW-1133">Transmembrane helix</keyword>
<reference evidence="6" key="1">
    <citation type="journal article" date="1997" name="Proc. Natl. Acad. Sci. U.S.A.">
        <title>Experimental surgery to create subgenomes of Bacillus subtilis 168.</title>
        <authorList>
            <person name="Itaya M."/>
            <person name="Tanaka T."/>
        </authorList>
    </citation>
    <scope>NUCLEOTIDE SEQUENCE</scope>
    <source>
        <strain evidence="6">IAM 11631</strain>
        <plasmid evidence="6">pLS32</plasmid>
    </source>
</reference>
<evidence type="ECO:0000256" key="4">
    <source>
        <dbReference type="ARBA" id="ARBA00023136"/>
    </source>
</evidence>
<evidence type="ECO:0000256" key="1">
    <source>
        <dbReference type="ARBA" id="ARBA00004141"/>
    </source>
</evidence>
<keyword evidence="6" id="KW-0614">Plasmid</keyword>
<keyword evidence="4 5" id="KW-0472">Membrane</keyword>
<evidence type="ECO:0000256" key="5">
    <source>
        <dbReference type="SAM" id="Phobius"/>
    </source>
</evidence>
<feature type="transmembrane region" description="Helical" evidence="5">
    <location>
        <begin position="66"/>
        <end position="87"/>
    </location>
</feature>
<dbReference type="AlphaFoldDB" id="E9RJD1"/>
<accession>E9RJD1</accession>
<sequence>MINFLLNWLPVLGTVFLTICYLPQIRKTYVIKDVNGMSVLFWLSLNVALIFMLVNAIMIFIKFGTWGTMITEALNEALALIMLIMVLKYRKNSSYVVPQALITAEWLKQKFNEENDKRQG</sequence>
<dbReference type="Gene3D" id="1.20.1280.290">
    <property type="match status" value="1"/>
</dbReference>
<proteinExistence type="predicted"/>
<protein>
    <recommendedName>
        <fullName evidence="7">PQ-loop repeat-containing protein</fullName>
    </recommendedName>
</protein>
<geneLocation type="plasmid" evidence="6">
    <name>pLS32</name>
</geneLocation>
<dbReference type="EMBL" id="AB615353">
    <property type="protein sequence ID" value="BAJ77026.1"/>
    <property type="molecule type" value="Genomic_DNA"/>
</dbReference>
<reference evidence="6" key="2">
    <citation type="submission" date="2011-02" db="EMBL/GenBank/DDBJ databases">
        <title>Genetic factors for stable replication of pLS32 in Bacillus subtilis.</title>
        <authorList>
            <person name="Itaya M."/>
        </authorList>
    </citation>
    <scope>NUCLEOTIDE SEQUENCE</scope>
    <source>
        <strain evidence="6">IAM 11631</strain>
        <plasmid evidence="6">pLS32</plasmid>
    </source>
</reference>
<evidence type="ECO:0000256" key="3">
    <source>
        <dbReference type="ARBA" id="ARBA00022989"/>
    </source>
</evidence>
<dbReference type="InterPro" id="IPR006603">
    <property type="entry name" value="PQ-loop_rpt"/>
</dbReference>
<dbReference type="SMR" id="E9RJD1"/>
<evidence type="ECO:0000256" key="2">
    <source>
        <dbReference type="ARBA" id="ARBA00022692"/>
    </source>
</evidence>
<dbReference type="GO" id="GO:0016020">
    <property type="term" value="C:membrane"/>
    <property type="evidence" value="ECO:0007669"/>
    <property type="project" value="UniProtKB-SubCell"/>
</dbReference>
<dbReference type="RefSeq" id="WP_013603306.1">
    <property type="nucleotide sequence ID" value="NC_015149.1"/>
</dbReference>
<evidence type="ECO:0008006" key="7">
    <source>
        <dbReference type="Google" id="ProtNLM"/>
    </source>
</evidence>
<comment type="subcellular location">
    <subcellularLocation>
        <location evidence="1">Membrane</location>
        <topology evidence="1">Multi-pass membrane protein</topology>
    </subcellularLocation>
</comment>
<evidence type="ECO:0000313" key="6">
    <source>
        <dbReference type="EMBL" id="BAJ77026.1"/>
    </source>
</evidence>
<dbReference type="Pfam" id="PF04193">
    <property type="entry name" value="PQ-loop"/>
    <property type="match status" value="1"/>
</dbReference>
<feature type="transmembrane region" description="Helical" evidence="5">
    <location>
        <begin position="37"/>
        <end position="60"/>
    </location>
</feature>
<keyword evidence="2 5" id="KW-0812">Transmembrane</keyword>
<feature type="transmembrane region" description="Helical" evidence="5">
    <location>
        <begin position="6"/>
        <end position="25"/>
    </location>
</feature>
<name>E9RJD1_BACNA</name>
<organism evidence="6">
    <name type="scientific">Bacillus subtilis subsp. natto</name>
    <dbReference type="NCBI Taxonomy" id="86029"/>
    <lineage>
        <taxon>Bacteria</taxon>
        <taxon>Bacillati</taxon>
        <taxon>Bacillota</taxon>
        <taxon>Bacilli</taxon>
        <taxon>Bacillales</taxon>
        <taxon>Bacillaceae</taxon>
        <taxon>Bacillus</taxon>
    </lineage>
</organism>